<gene>
    <name evidence="10" type="ORF">H8Z83_11210</name>
</gene>
<feature type="transmembrane region" description="Helical" evidence="8">
    <location>
        <begin position="343"/>
        <end position="365"/>
    </location>
</feature>
<evidence type="ECO:0000256" key="5">
    <source>
        <dbReference type="ARBA" id="ARBA00022692"/>
    </source>
</evidence>
<dbReference type="AlphaFoldDB" id="A0A923MKI0"/>
<evidence type="ECO:0000256" key="1">
    <source>
        <dbReference type="ARBA" id="ARBA00004429"/>
    </source>
</evidence>
<comment type="subcellular location">
    <subcellularLocation>
        <location evidence="1">Cell inner membrane</location>
        <topology evidence="1">Multi-pass membrane protein</topology>
    </subcellularLocation>
    <subcellularLocation>
        <location evidence="8">Cell membrane</location>
        <topology evidence="8">Multi-pass membrane protein</topology>
    </subcellularLocation>
</comment>
<keyword evidence="4" id="KW-0997">Cell inner membrane</keyword>
<proteinExistence type="inferred from homology"/>
<evidence type="ECO:0000256" key="3">
    <source>
        <dbReference type="ARBA" id="ARBA00022475"/>
    </source>
</evidence>
<feature type="domain" description="ABC transmembrane type-1" evidence="9">
    <location>
        <begin position="95"/>
        <end position="312"/>
    </location>
</feature>
<evidence type="ECO:0000256" key="2">
    <source>
        <dbReference type="ARBA" id="ARBA00022448"/>
    </source>
</evidence>
<keyword evidence="11" id="KW-1185">Reference proteome</keyword>
<accession>A0A923MKI0</accession>
<protein>
    <submittedName>
        <fullName evidence="10">Iron ABC transporter permease</fullName>
    </submittedName>
</protein>
<comment type="caution">
    <text evidence="10">The sequence shown here is derived from an EMBL/GenBank/DDBJ whole genome shotgun (WGS) entry which is preliminary data.</text>
</comment>
<dbReference type="GO" id="GO:0055085">
    <property type="term" value="P:transmembrane transport"/>
    <property type="evidence" value="ECO:0007669"/>
    <property type="project" value="InterPro"/>
</dbReference>
<dbReference type="PANTHER" id="PTHR43357:SF4">
    <property type="entry name" value="INNER MEMBRANE ABC TRANSPORTER PERMEASE PROTEIN YDCV"/>
    <property type="match status" value="1"/>
</dbReference>
<dbReference type="CDD" id="cd06261">
    <property type="entry name" value="TM_PBP2"/>
    <property type="match status" value="2"/>
</dbReference>
<organism evidence="10 11">
    <name type="scientific">Dysosmobacter segnis</name>
    <dbReference type="NCBI Taxonomy" id="2763042"/>
    <lineage>
        <taxon>Bacteria</taxon>
        <taxon>Bacillati</taxon>
        <taxon>Bacillota</taxon>
        <taxon>Clostridia</taxon>
        <taxon>Eubacteriales</taxon>
        <taxon>Oscillospiraceae</taxon>
        <taxon>Dysosmobacter</taxon>
    </lineage>
</organism>
<feature type="transmembrane region" description="Helical" evidence="8">
    <location>
        <begin position="592"/>
        <end position="613"/>
    </location>
</feature>
<evidence type="ECO:0000259" key="9">
    <source>
        <dbReference type="PROSITE" id="PS50928"/>
    </source>
</evidence>
<dbReference type="Gene3D" id="1.10.3720.10">
    <property type="entry name" value="MetI-like"/>
    <property type="match status" value="2"/>
</dbReference>
<feature type="domain" description="ABC transmembrane type-1" evidence="9">
    <location>
        <begin position="410"/>
        <end position="609"/>
    </location>
</feature>
<keyword evidence="6 8" id="KW-1133">Transmembrane helix</keyword>
<feature type="transmembrane region" description="Helical" evidence="8">
    <location>
        <begin position="293"/>
        <end position="311"/>
    </location>
</feature>
<dbReference type="PANTHER" id="PTHR43357">
    <property type="entry name" value="INNER MEMBRANE ABC TRANSPORTER PERMEASE PROTEIN YDCV"/>
    <property type="match status" value="1"/>
</dbReference>
<feature type="transmembrane region" description="Helical" evidence="8">
    <location>
        <begin position="192"/>
        <end position="214"/>
    </location>
</feature>
<keyword evidence="7 8" id="KW-0472">Membrane</keyword>
<feature type="transmembrane region" description="Helical" evidence="8">
    <location>
        <begin position="235"/>
        <end position="256"/>
    </location>
</feature>
<feature type="transmembrane region" description="Helical" evidence="8">
    <location>
        <begin position="127"/>
        <end position="145"/>
    </location>
</feature>
<feature type="transmembrane region" description="Helical" evidence="8">
    <location>
        <begin position="446"/>
        <end position="469"/>
    </location>
</feature>
<dbReference type="InterPro" id="IPR035906">
    <property type="entry name" value="MetI-like_sf"/>
</dbReference>
<keyword evidence="2 8" id="KW-0813">Transport</keyword>
<dbReference type="RefSeq" id="WP_187015105.1">
    <property type="nucleotide sequence ID" value="NZ_JACOQI010000010.1"/>
</dbReference>
<keyword evidence="3" id="KW-1003">Cell membrane</keyword>
<evidence type="ECO:0000256" key="6">
    <source>
        <dbReference type="ARBA" id="ARBA00022989"/>
    </source>
</evidence>
<feature type="transmembrane region" description="Helical" evidence="8">
    <location>
        <begin position="21"/>
        <end position="42"/>
    </location>
</feature>
<dbReference type="Pfam" id="PF00528">
    <property type="entry name" value="BPD_transp_1"/>
    <property type="match status" value="2"/>
</dbReference>
<evidence type="ECO:0000256" key="4">
    <source>
        <dbReference type="ARBA" id="ARBA00022519"/>
    </source>
</evidence>
<evidence type="ECO:0000313" key="10">
    <source>
        <dbReference type="EMBL" id="MBC5770879.1"/>
    </source>
</evidence>
<dbReference type="Proteomes" id="UP000620327">
    <property type="component" value="Unassembled WGS sequence"/>
</dbReference>
<evidence type="ECO:0000256" key="8">
    <source>
        <dbReference type="RuleBase" id="RU363032"/>
    </source>
</evidence>
<dbReference type="InterPro" id="IPR000515">
    <property type="entry name" value="MetI-like"/>
</dbReference>
<feature type="transmembrane region" description="Helical" evidence="8">
    <location>
        <begin position="475"/>
        <end position="498"/>
    </location>
</feature>
<keyword evidence="5 8" id="KW-0812">Transmembrane</keyword>
<comment type="similarity">
    <text evidence="8">Belongs to the binding-protein-dependent transport system permease family.</text>
</comment>
<dbReference type="SUPFAM" id="SSF161098">
    <property type="entry name" value="MetI-like"/>
    <property type="match status" value="2"/>
</dbReference>
<feature type="transmembrane region" description="Helical" evidence="8">
    <location>
        <begin position="416"/>
        <end position="434"/>
    </location>
</feature>
<evidence type="ECO:0000313" key="11">
    <source>
        <dbReference type="Proteomes" id="UP000620327"/>
    </source>
</evidence>
<dbReference type="PROSITE" id="PS50928">
    <property type="entry name" value="ABC_TM1"/>
    <property type="match status" value="2"/>
</dbReference>
<sequence length="623" mass="68048">MKPLDQSYSKSRRFKNQVKAVVTNPYNVIVLVAIVLLTYLIVLPLVDMLSTTFQLAQRDLRATGGTMADVGKFTLYYWQRLLASDLSWNLLFKPLLNSLTIGVGVSVCAIALGSILAWLMVRSDLPFKPFFSLAVIIPYMIPSWVKSQAWLSMFKTPRVGGAPGFIAALMMNAGVSTEQIEAILSPIAYGRLAIIIVLTLHYYAYTYLLVSAALNSINSELEEMGEIQGASKPLILRKITLPLVLPAMLSAVILTFSKAIGTFGTINYLGSPVSFRTLSSELYSNSKSQNTQTAFAMAILMICIASLSVFINQRLIGARKSYATIGGKGGRSTPIGLGGWKPIVTIILFIFFIVGIIMPVIILILESCMLKEGTYSLSNFTLYYWIGEGDPNIMEGVSGIFKNETFMMSLVNSLKLTLVNGVFGTIFGQMLGYICAKGRGKLHGKLVEQLVFIPYLIPSVAFGGIYLSMFSKPQTLFGVTLIPALYGTFALLTLTSVVKHLPFASRAGTSNMLQISGELEEAATIEGAGFFKRFVKIVFPLSKGGFISGFMLIFVSIMKELDLIILIMTPKTSTLPYLAFQYQNQNCPQASNCVAIVMFSIVFLVYALANIFGDADLAKSMAG</sequence>
<reference evidence="10" key="1">
    <citation type="submission" date="2020-08" db="EMBL/GenBank/DDBJ databases">
        <title>Genome public.</title>
        <authorList>
            <person name="Liu C."/>
            <person name="Sun Q."/>
        </authorList>
    </citation>
    <scope>NUCLEOTIDE SEQUENCE</scope>
    <source>
        <strain evidence="10">BX15</strain>
    </source>
</reference>
<feature type="transmembrane region" description="Helical" evidence="8">
    <location>
        <begin position="95"/>
        <end position="120"/>
    </location>
</feature>
<dbReference type="GO" id="GO:0005886">
    <property type="term" value="C:plasma membrane"/>
    <property type="evidence" value="ECO:0007669"/>
    <property type="project" value="UniProtKB-SubCell"/>
</dbReference>
<evidence type="ECO:0000256" key="7">
    <source>
        <dbReference type="ARBA" id="ARBA00023136"/>
    </source>
</evidence>
<name>A0A923MKI0_9FIRM</name>
<dbReference type="EMBL" id="JACOQI010000010">
    <property type="protein sequence ID" value="MBC5770879.1"/>
    <property type="molecule type" value="Genomic_DNA"/>
</dbReference>